<dbReference type="Gene3D" id="3.30.70.20">
    <property type="match status" value="4"/>
</dbReference>
<proteinExistence type="predicted"/>
<name>A0A347ZWM2_9CHLR</name>
<keyword evidence="6" id="KW-0411">Iron-sulfur</keyword>
<dbReference type="InterPro" id="IPR051684">
    <property type="entry name" value="Electron_Trans/Redox"/>
</dbReference>
<evidence type="ECO:0000259" key="8">
    <source>
        <dbReference type="PROSITE" id="PS51379"/>
    </source>
</evidence>
<keyword evidence="7" id="KW-0472">Membrane</keyword>
<evidence type="ECO:0000256" key="1">
    <source>
        <dbReference type="ARBA" id="ARBA00022448"/>
    </source>
</evidence>
<keyword evidence="5" id="KW-0408">Iron</keyword>
<keyword evidence="1" id="KW-0813">Transport</keyword>
<dbReference type="CDD" id="cd16373">
    <property type="entry name" value="DMSOR_beta_like"/>
    <property type="match status" value="1"/>
</dbReference>
<feature type="transmembrane region" description="Helical" evidence="7">
    <location>
        <begin position="110"/>
        <end position="132"/>
    </location>
</feature>
<feature type="transmembrane region" description="Helical" evidence="7">
    <location>
        <begin position="12"/>
        <end position="34"/>
    </location>
</feature>
<dbReference type="InterPro" id="IPR017896">
    <property type="entry name" value="4Fe4S_Fe-S-bd"/>
</dbReference>
<organism evidence="9 10">
    <name type="scientific">Pelolinea submarina</name>
    <dbReference type="NCBI Taxonomy" id="913107"/>
    <lineage>
        <taxon>Bacteria</taxon>
        <taxon>Bacillati</taxon>
        <taxon>Chloroflexota</taxon>
        <taxon>Anaerolineae</taxon>
        <taxon>Anaerolineales</taxon>
        <taxon>Anaerolineaceae</taxon>
        <taxon>Pelolinea</taxon>
    </lineage>
</organism>
<evidence type="ECO:0000256" key="7">
    <source>
        <dbReference type="SAM" id="Phobius"/>
    </source>
</evidence>
<accession>A0A347ZWM2</accession>
<evidence type="ECO:0000256" key="6">
    <source>
        <dbReference type="ARBA" id="ARBA00023014"/>
    </source>
</evidence>
<keyword evidence="7" id="KW-1133">Transmembrane helix</keyword>
<dbReference type="Pfam" id="PF12838">
    <property type="entry name" value="Fer4_7"/>
    <property type="match status" value="2"/>
</dbReference>
<dbReference type="GO" id="GO:0051539">
    <property type="term" value="F:4 iron, 4 sulfur cluster binding"/>
    <property type="evidence" value="ECO:0007669"/>
    <property type="project" value="UniProtKB-KW"/>
</dbReference>
<dbReference type="PROSITE" id="PS00198">
    <property type="entry name" value="4FE4S_FER_1"/>
    <property type="match status" value="3"/>
</dbReference>
<evidence type="ECO:0000256" key="5">
    <source>
        <dbReference type="ARBA" id="ARBA00023004"/>
    </source>
</evidence>
<feature type="domain" description="4Fe-4S ferredoxin-type" evidence="8">
    <location>
        <begin position="379"/>
        <end position="411"/>
    </location>
</feature>
<feature type="transmembrane region" description="Helical" evidence="7">
    <location>
        <begin position="182"/>
        <end position="206"/>
    </location>
</feature>
<dbReference type="RefSeq" id="WP_116226111.1">
    <property type="nucleotide sequence ID" value="NZ_AP018437.1"/>
</dbReference>
<keyword evidence="7" id="KW-0812">Transmembrane</keyword>
<dbReference type="PANTHER" id="PTHR30176">
    <property type="entry name" value="FERREDOXIN-TYPE PROTEIN NAPH"/>
    <property type="match status" value="1"/>
</dbReference>
<dbReference type="Proteomes" id="UP000256388">
    <property type="component" value="Unassembled WGS sequence"/>
</dbReference>
<protein>
    <submittedName>
        <fullName evidence="9">MauM/NapG family ferredoxin protein</fullName>
    </submittedName>
</protein>
<sequence>MSGKRLHSFRILSQILSFVLFMYLFVQAVYLNGSPLPSDLFYRLDPLIAATAMLAGRALKAGLLYALITLLAALVFGRVWCGWLCPFGSLLEWFSPKSHGKSVPSGWRTVKYLLFFILIFAAVFGNQTLAFMDPISILTRSMTAVIWPAVRFLVYGLESFLYKFEFLWPLLDSFDRSILLPLFQGIESVFIAALPIFIFFSVILALNWVAERFWCRYLCPLGGMLGQVSRLSIFRRQVGEACTDCGLCARICPTGTIDPSKAYASDPAECTVCYDCVNACPVQAISFAPQLPGWKMAEVQPYDPDKRQTLLIMAGTLGGLALTGIEPVRRRQPDRLLRPPGARLTEFTSVCMRCGECVRVCPTQGLQPSLLEGGWQNIYTPHLVPRLGYCSYTCTACIQTCPTGAIPPLSIEEKQKTPIGLASINTDRCLPWAYQTICSVCEEMCPLPEKAINLIDEEVTAADGSLMILKKPVVNRELCIGCGICEYHCPAGGEAAIQVHTLPEQDVYIQGI</sequence>
<gene>
    <name evidence="9" type="ORF">DFR64_2846</name>
</gene>
<dbReference type="SUPFAM" id="SSF54862">
    <property type="entry name" value="4Fe-4S ferredoxins"/>
    <property type="match status" value="2"/>
</dbReference>
<keyword evidence="2" id="KW-0004">4Fe-4S</keyword>
<feature type="domain" description="4Fe-4S ferredoxin-type" evidence="8">
    <location>
        <begin position="234"/>
        <end position="260"/>
    </location>
</feature>
<reference evidence="9 10" key="1">
    <citation type="submission" date="2018-08" db="EMBL/GenBank/DDBJ databases">
        <title>Genomic Encyclopedia of Type Strains, Phase IV (KMG-IV): sequencing the most valuable type-strain genomes for metagenomic binning, comparative biology and taxonomic classification.</title>
        <authorList>
            <person name="Goeker M."/>
        </authorList>
    </citation>
    <scope>NUCLEOTIDE SEQUENCE [LARGE SCALE GENOMIC DNA]</scope>
    <source>
        <strain evidence="9 10">DSM 23923</strain>
    </source>
</reference>
<feature type="domain" description="4Fe-4S ferredoxin-type" evidence="8">
    <location>
        <begin position="470"/>
        <end position="499"/>
    </location>
</feature>
<evidence type="ECO:0000256" key="4">
    <source>
        <dbReference type="ARBA" id="ARBA00022982"/>
    </source>
</evidence>
<dbReference type="GO" id="GO:0046872">
    <property type="term" value="F:metal ion binding"/>
    <property type="evidence" value="ECO:0007669"/>
    <property type="project" value="UniProtKB-KW"/>
</dbReference>
<dbReference type="AlphaFoldDB" id="A0A347ZWM2"/>
<evidence type="ECO:0000256" key="3">
    <source>
        <dbReference type="ARBA" id="ARBA00022723"/>
    </source>
</evidence>
<feature type="domain" description="4Fe-4S ferredoxin-type" evidence="8">
    <location>
        <begin position="342"/>
        <end position="371"/>
    </location>
</feature>
<keyword evidence="4" id="KW-0249">Electron transport</keyword>
<feature type="domain" description="4Fe-4S ferredoxin-type" evidence="8">
    <location>
        <begin position="261"/>
        <end position="290"/>
    </location>
</feature>
<dbReference type="OrthoDB" id="9810688at2"/>
<feature type="transmembrane region" description="Helical" evidence="7">
    <location>
        <begin position="63"/>
        <end position="90"/>
    </location>
</feature>
<evidence type="ECO:0000256" key="2">
    <source>
        <dbReference type="ARBA" id="ARBA00022485"/>
    </source>
</evidence>
<dbReference type="PANTHER" id="PTHR30176:SF3">
    <property type="entry name" value="FERREDOXIN-TYPE PROTEIN NAPH"/>
    <property type="match status" value="1"/>
</dbReference>
<dbReference type="EMBL" id="QUMS01000005">
    <property type="protein sequence ID" value="REG05445.1"/>
    <property type="molecule type" value="Genomic_DNA"/>
</dbReference>
<keyword evidence="3" id="KW-0479">Metal-binding</keyword>
<evidence type="ECO:0000313" key="9">
    <source>
        <dbReference type="EMBL" id="REG05445.1"/>
    </source>
</evidence>
<comment type="caution">
    <text evidence="9">The sequence shown here is derived from an EMBL/GenBank/DDBJ whole genome shotgun (WGS) entry which is preliminary data.</text>
</comment>
<dbReference type="GO" id="GO:0005886">
    <property type="term" value="C:plasma membrane"/>
    <property type="evidence" value="ECO:0007669"/>
    <property type="project" value="TreeGrafter"/>
</dbReference>
<dbReference type="Pfam" id="PF13187">
    <property type="entry name" value="Fer4_9"/>
    <property type="match status" value="1"/>
</dbReference>
<dbReference type="PROSITE" id="PS51379">
    <property type="entry name" value="4FE4S_FER_2"/>
    <property type="match status" value="5"/>
</dbReference>
<dbReference type="InterPro" id="IPR017900">
    <property type="entry name" value="4Fe4S_Fe_S_CS"/>
</dbReference>
<evidence type="ECO:0000313" key="10">
    <source>
        <dbReference type="Proteomes" id="UP000256388"/>
    </source>
</evidence>
<keyword evidence="10" id="KW-1185">Reference proteome</keyword>
<dbReference type="Pfam" id="PF12801">
    <property type="entry name" value="Fer4_5"/>
    <property type="match status" value="2"/>
</dbReference>